<evidence type="ECO:0000256" key="1">
    <source>
        <dbReference type="SAM" id="SignalP"/>
    </source>
</evidence>
<evidence type="ECO:0000313" key="3">
    <source>
        <dbReference type="Proteomes" id="UP001501237"/>
    </source>
</evidence>
<dbReference type="EMBL" id="BAAAUV010000012">
    <property type="protein sequence ID" value="GAA3221559.1"/>
    <property type="molecule type" value="Genomic_DNA"/>
</dbReference>
<evidence type="ECO:0000313" key="2">
    <source>
        <dbReference type="EMBL" id="GAA3221559.1"/>
    </source>
</evidence>
<feature type="chain" id="PRO_5046966219" evidence="1">
    <location>
        <begin position="27"/>
        <end position="154"/>
    </location>
</feature>
<sequence>MKPRIMLTSLATAVATVGLASAPAHAAPGTVDGALTALGFSCTFTAATSDTPPSSLTVDRTTVVPTCGGGISLTLANSPTITFDDTAGTASSARIDVIGGALGISCTYRVTNATVTRDGTTRTYTGGPFSASKVSGLFLCPATTTVDTASFTFH</sequence>
<comment type="caution">
    <text evidence="2">The sequence shown here is derived from an EMBL/GenBank/DDBJ whole genome shotgun (WGS) entry which is preliminary data.</text>
</comment>
<dbReference type="RefSeq" id="WP_344831894.1">
    <property type="nucleotide sequence ID" value="NZ_BAAAUV010000012.1"/>
</dbReference>
<keyword evidence="1" id="KW-0732">Signal</keyword>
<feature type="signal peptide" evidence="1">
    <location>
        <begin position="1"/>
        <end position="26"/>
    </location>
</feature>
<accession>A0ABP6QEB1</accession>
<dbReference type="Proteomes" id="UP001501237">
    <property type="component" value="Unassembled WGS sequence"/>
</dbReference>
<proteinExistence type="predicted"/>
<protein>
    <submittedName>
        <fullName evidence="2">Uncharacterized protein</fullName>
    </submittedName>
</protein>
<reference evidence="3" key="1">
    <citation type="journal article" date="2019" name="Int. J. Syst. Evol. Microbiol.">
        <title>The Global Catalogue of Microorganisms (GCM) 10K type strain sequencing project: providing services to taxonomists for standard genome sequencing and annotation.</title>
        <authorList>
            <consortium name="The Broad Institute Genomics Platform"/>
            <consortium name="The Broad Institute Genome Sequencing Center for Infectious Disease"/>
            <person name="Wu L."/>
            <person name="Ma J."/>
        </authorList>
    </citation>
    <scope>NUCLEOTIDE SEQUENCE [LARGE SCALE GENOMIC DNA]</scope>
    <source>
        <strain evidence="3">JCM 9377</strain>
    </source>
</reference>
<name>A0ABP6QEB1_9ACTN</name>
<gene>
    <name evidence="2" type="ORF">GCM10010468_46750</name>
</gene>
<keyword evidence="3" id="KW-1185">Reference proteome</keyword>
<organism evidence="2 3">
    <name type="scientific">Actinocorallia longicatena</name>
    <dbReference type="NCBI Taxonomy" id="111803"/>
    <lineage>
        <taxon>Bacteria</taxon>
        <taxon>Bacillati</taxon>
        <taxon>Actinomycetota</taxon>
        <taxon>Actinomycetes</taxon>
        <taxon>Streptosporangiales</taxon>
        <taxon>Thermomonosporaceae</taxon>
        <taxon>Actinocorallia</taxon>
    </lineage>
</organism>